<dbReference type="Pfam" id="PF25755">
    <property type="entry name" value="Phage_T3_1_05"/>
    <property type="match status" value="1"/>
</dbReference>
<organism evidence="1 2">
    <name type="scientific">Pseudomonas phage Henninger</name>
    <dbReference type="NCBI Taxonomy" id="2079287"/>
    <lineage>
        <taxon>Viruses</taxon>
        <taxon>Duplodnaviria</taxon>
        <taxon>Heunggongvirae</taxon>
        <taxon>Uroviricota</taxon>
        <taxon>Caudoviricetes</taxon>
        <taxon>Autographivirales</taxon>
        <taxon>Autotranscriptaviridae</taxon>
        <taxon>Studiervirinae</taxon>
        <taxon>Hennigervirus</taxon>
        <taxon>Hennigervirus henninger</taxon>
        <taxon>Ghunavirus henninger</taxon>
    </lineage>
</organism>
<name>A0A2K9VH84_9CAUD</name>
<sequence length="184" mass="22018">MRVIHKIDPHTCTSVTFRASWVDPGSYGLVKAKELTFGLGLGPCGRFVTLLRCEVDEHFVKIEQWSQPDDQPFPECKHLERVQRMLERSRTEHLRQEKFYRDSCIFNPGYWTGPWWNRKFVHMERQPFEFVPKRGEFFSAKEIELVDAILKDARESQWAWRKRNEIKQFVYKMSDVHGRIVTIK</sequence>
<proteinExistence type="predicted"/>
<reference evidence="2" key="1">
    <citation type="submission" date="2018-01" db="EMBL/GenBank/DDBJ databases">
        <title>Pseudomonas phages infecting Pseudomonas sp. isolated from Prunus avium.</title>
        <authorList>
            <person name="Colberg O."/>
            <person name="Carstens A.B."/>
            <person name="Kot W."/>
            <person name="Hansen L.H."/>
        </authorList>
    </citation>
    <scope>NUCLEOTIDE SEQUENCE [LARGE SCALE GENOMIC DNA]</scope>
</reference>
<evidence type="ECO:0000313" key="1">
    <source>
        <dbReference type="EMBL" id="AUV61716.1"/>
    </source>
</evidence>
<dbReference type="EMBL" id="MG775258">
    <property type="protein sequence ID" value="AUV61716.1"/>
    <property type="molecule type" value="Genomic_DNA"/>
</dbReference>
<keyword evidence="2" id="KW-1185">Reference proteome</keyword>
<protein>
    <submittedName>
        <fullName evidence="1">Uncharacterized protein</fullName>
    </submittedName>
</protein>
<dbReference type="InterPro" id="IPR058006">
    <property type="entry name" value="1.05"/>
</dbReference>
<evidence type="ECO:0000313" key="2">
    <source>
        <dbReference type="Proteomes" id="UP000241183"/>
    </source>
</evidence>
<gene>
    <name evidence="1" type="ORF">PsPhHenninger_gp31</name>
</gene>
<dbReference type="Proteomes" id="UP000241183">
    <property type="component" value="Segment"/>
</dbReference>
<accession>A0A2K9VH84</accession>